<dbReference type="InterPro" id="IPR001750">
    <property type="entry name" value="ND/Mrp_TM"/>
</dbReference>
<evidence type="ECO:0000256" key="2">
    <source>
        <dbReference type="ARBA" id="ARBA00004448"/>
    </source>
</evidence>
<comment type="function">
    <text evidence="1">Core subunit of the mitochondrial membrane respiratory chain NADH dehydrogenase (Complex I) that is believed to belong to the minimal assembly required for catalysis. Complex I functions in the transfer of electrons from NADH to the respiratory chain. The immediate electron acceptor for the enzyme is believed to be ubiquinone.</text>
</comment>
<evidence type="ECO:0000256" key="6">
    <source>
        <dbReference type="ARBA" id="ARBA00022448"/>
    </source>
</evidence>
<organism evidence="20">
    <name type="scientific">Placosternum urus</name>
    <dbReference type="NCBI Taxonomy" id="2575660"/>
    <lineage>
        <taxon>Eukaryota</taxon>
        <taxon>Metazoa</taxon>
        <taxon>Ecdysozoa</taxon>
        <taxon>Arthropoda</taxon>
        <taxon>Hexapoda</taxon>
        <taxon>Insecta</taxon>
        <taxon>Pterygota</taxon>
        <taxon>Neoptera</taxon>
        <taxon>Paraneoptera</taxon>
        <taxon>Hemiptera</taxon>
        <taxon>Heteroptera</taxon>
        <taxon>Panheteroptera</taxon>
        <taxon>Pentatomomorpha</taxon>
        <taxon>Pentatomoidea</taxon>
        <taxon>Pentatomidae</taxon>
        <taxon>Pentatominae</taxon>
        <taxon>Placosternum</taxon>
    </lineage>
</organism>
<evidence type="ECO:0000256" key="10">
    <source>
        <dbReference type="ARBA" id="ARBA00022967"/>
    </source>
</evidence>
<evidence type="ECO:0000256" key="4">
    <source>
        <dbReference type="ARBA" id="ARBA00012944"/>
    </source>
</evidence>
<evidence type="ECO:0000313" key="20">
    <source>
        <dbReference type="EMBL" id="QCI09404.1"/>
    </source>
</evidence>
<comment type="similarity">
    <text evidence="3 18">Belongs to the complex I subunit 2 family.</text>
</comment>
<evidence type="ECO:0000256" key="1">
    <source>
        <dbReference type="ARBA" id="ARBA00003257"/>
    </source>
</evidence>
<feature type="transmembrane region" description="Helical" evidence="18">
    <location>
        <begin position="304"/>
        <end position="324"/>
    </location>
</feature>
<dbReference type="GO" id="GO:0008137">
    <property type="term" value="F:NADH dehydrogenase (ubiquinone) activity"/>
    <property type="evidence" value="ECO:0007669"/>
    <property type="project" value="UniProtKB-EC"/>
</dbReference>
<feature type="transmembrane region" description="Helical" evidence="18">
    <location>
        <begin position="6"/>
        <end position="34"/>
    </location>
</feature>
<keyword evidence="15 18" id="KW-0496">Mitochondrion</keyword>
<keyword evidence="11 18" id="KW-0249">Electron transport</keyword>
<gene>
    <name evidence="20" type="primary">ND2</name>
</gene>
<dbReference type="InterPro" id="IPR003917">
    <property type="entry name" value="NADH_UbQ_OxRdtase_chain2"/>
</dbReference>
<evidence type="ECO:0000256" key="18">
    <source>
        <dbReference type="RuleBase" id="RU003403"/>
    </source>
</evidence>
<evidence type="ECO:0000256" key="13">
    <source>
        <dbReference type="ARBA" id="ARBA00023027"/>
    </source>
</evidence>
<dbReference type="EC" id="7.1.1.2" evidence="4 18"/>
<dbReference type="SMR" id="A0A4D6X0H9"/>
<accession>A0A4D6X0H9</accession>
<evidence type="ECO:0000256" key="7">
    <source>
        <dbReference type="ARBA" id="ARBA00022660"/>
    </source>
</evidence>
<dbReference type="PRINTS" id="PR01436">
    <property type="entry name" value="NADHDHGNASE2"/>
</dbReference>
<dbReference type="EMBL" id="MF497730">
    <property type="protein sequence ID" value="QCI09404.1"/>
    <property type="molecule type" value="Genomic_DNA"/>
</dbReference>
<proteinExistence type="inferred from homology"/>
<evidence type="ECO:0000256" key="8">
    <source>
        <dbReference type="ARBA" id="ARBA00022692"/>
    </source>
</evidence>
<dbReference type="PANTHER" id="PTHR46552:SF1">
    <property type="entry name" value="NADH-UBIQUINONE OXIDOREDUCTASE CHAIN 2"/>
    <property type="match status" value="1"/>
</dbReference>
<comment type="catalytic activity">
    <reaction evidence="17 18">
        <text>a ubiquinone + NADH + 5 H(+)(in) = a ubiquinol + NAD(+) + 4 H(+)(out)</text>
        <dbReference type="Rhea" id="RHEA:29091"/>
        <dbReference type="Rhea" id="RHEA-COMP:9565"/>
        <dbReference type="Rhea" id="RHEA-COMP:9566"/>
        <dbReference type="ChEBI" id="CHEBI:15378"/>
        <dbReference type="ChEBI" id="CHEBI:16389"/>
        <dbReference type="ChEBI" id="CHEBI:17976"/>
        <dbReference type="ChEBI" id="CHEBI:57540"/>
        <dbReference type="ChEBI" id="CHEBI:57945"/>
        <dbReference type="EC" id="7.1.1.2"/>
    </reaction>
</comment>
<keyword evidence="12 18" id="KW-1133">Transmembrane helix</keyword>
<sequence>MKKSSWLFVTTLMLSTMMTISANNWIGMWMGLELNMMSFIPLIMNKTKKSSSEAAMMYFLMQSMSSMLLMMMVLFNIYSQSKDWIMINSTITSCLLIKMGAAPFHKWLPEILSKMEWNKCIWLMTWQKLAPLMVMSNLNNNSMILNMSIYSSIIIGSIGGINQTSLRKMMGYSSINHMGWMLTINKSINKWLIYLIIYSLMIIMMCKMFMNYKLYFINQMGSINMTNMEKINLFCMMLSMGGLPPFIGFLPKWITIQYMINEKEFMTIMFMIMMSLIPLMFYIRIMMNLILSSNITIKWNKTHYNKFMTIMMIINFSLPFIMIMDII</sequence>
<comment type="function">
    <text evidence="18">Core subunit of the mitochondrial membrane respiratory chain NADH dehydrogenase (Complex I) which catalyzes electron transfer from NADH through the respiratory chain, using ubiquinone as an electron acceptor. Essential for the catalytic activity and assembly of complex I.</text>
</comment>
<dbReference type="GO" id="GO:0006120">
    <property type="term" value="P:mitochondrial electron transport, NADH to ubiquinone"/>
    <property type="evidence" value="ECO:0007669"/>
    <property type="project" value="InterPro"/>
</dbReference>
<keyword evidence="9 18" id="KW-0999">Mitochondrion inner membrane</keyword>
<evidence type="ECO:0000256" key="12">
    <source>
        <dbReference type="ARBA" id="ARBA00022989"/>
    </source>
</evidence>
<keyword evidence="8 18" id="KW-0812">Transmembrane</keyword>
<keyword evidence="13 18" id="KW-0520">NAD</keyword>
<keyword evidence="7 18" id="KW-0679">Respiratory chain</keyword>
<feature type="transmembrane region" description="Helical" evidence="18">
    <location>
        <begin position="143"/>
        <end position="161"/>
    </location>
</feature>
<keyword evidence="14 18" id="KW-0830">Ubiquinone</keyword>
<evidence type="ECO:0000256" key="16">
    <source>
        <dbReference type="ARBA" id="ARBA00023136"/>
    </source>
</evidence>
<evidence type="ECO:0000259" key="19">
    <source>
        <dbReference type="Pfam" id="PF00361"/>
    </source>
</evidence>
<feature type="transmembrane region" description="Helical" evidence="18">
    <location>
        <begin position="265"/>
        <end position="283"/>
    </location>
</feature>
<evidence type="ECO:0000256" key="14">
    <source>
        <dbReference type="ARBA" id="ARBA00023075"/>
    </source>
</evidence>
<feature type="transmembrane region" description="Helical" evidence="18">
    <location>
        <begin position="231"/>
        <end position="253"/>
    </location>
</feature>
<evidence type="ECO:0000256" key="11">
    <source>
        <dbReference type="ARBA" id="ARBA00022982"/>
    </source>
</evidence>
<evidence type="ECO:0000256" key="9">
    <source>
        <dbReference type="ARBA" id="ARBA00022792"/>
    </source>
</evidence>
<keyword evidence="6" id="KW-0813">Transport</keyword>
<dbReference type="Pfam" id="PF00361">
    <property type="entry name" value="Proton_antipo_M"/>
    <property type="match status" value="1"/>
</dbReference>
<keyword evidence="10 18" id="KW-1278">Translocase</keyword>
<dbReference type="PANTHER" id="PTHR46552">
    <property type="entry name" value="NADH-UBIQUINONE OXIDOREDUCTASE CHAIN 2"/>
    <property type="match status" value="1"/>
</dbReference>
<geneLocation type="mitochondrion" evidence="20"/>
<comment type="subcellular location">
    <subcellularLocation>
        <location evidence="2 18">Mitochondrion inner membrane</location>
        <topology evidence="2 18">Multi-pass membrane protein</topology>
    </subcellularLocation>
</comment>
<feature type="domain" description="NADH:quinone oxidoreductase/Mrp antiporter transmembrane" evidence="19">
    <location>
        <begin position="22"/>
        <end position="277"/>
    </location>
</feature>
<dbReference type="GO" id="GO:0005743">
    <property type="term" value="C:mitochondrial inner membrane"/>
    <property type="evidence" value="ECO:0007669"/>
    <property type="project" value="UniProtKB-SubCell"/>
</dbReference>
<feature type="transmembrane region" description="Helical" evidence="18">
    <location>
        <begin position="55"/>
        <end position="78"/>
    </location>
</feature>
<protein>
    <recommendedName>
        <fullName evidence="5 18">NADH-ubiquinone oxidoreductase chain 2</fullName>
        <ecNumber evidence="4 18">7.1.1.2</ecNumber>
    </recommendedName>
</protein>
<dbReference type="InterPro" id="IPR050175">
    <property type="entry name" value="Complex_I_Subunit_2"/>
</dbReference>
<evidence type="ECO:0000256" key="15">
    <source>
        <dbReference type="ARBA" id="ARBA00023128"/>
    </source>
</evidence>
<evidence type="ECO:0000256" key="5">
    <source>
        <dbReference type="ARBA" id="ARBA00021008"/>
    </source>
</evidence>
<dbReference type="AlphaFoldDB" id="A0A4D6X0H9"/>
<reference evidence="20" key="1">
    <citation type="journal article" date="2019" name="Syst. Entomol.">
        <title>Higher level phylogeny and evolutionary history of Pentatomomorpha (Hemiptera: Heteroptera) inferred from mitochondrial genome sequences.</title>
        <authorList>
            <person name="Liu Y."/>
            <person name="Li H."/>
            <person name="Song F."/>
            <person name="Zhao Y."/>
            <person name="Wilson J.J."/>
            <person name="Cai W."/>
        </authorList>
    </citation>
    <scope>NUCLEOTIDE SEQUENCE</scope>
</reference>
<name>A0A4D6X0H9_9HEMI</name>
<keyword evidence="16 18" id="KW-0472">Membrane</keyword>
<evidence type="ECO:0000256" key="17">
    <source>
        <dbReference type="ARBA" id="ARBA00049551"/>
    </source>
</evidence>
<evidence type="ECO:0000256" key="3">
    <source>
        <dbReference type="ARBA" id="ARBA00007012"/>
    </source>
</evidence>
<feature type="transmembrane region" description="Helical" evidence="18">
    <location>
        <begin position="191"/>
        <end position="210"/>
    </location>
</feature>